<comment type="caution">
    <text evidence="7">The sequence shown here is derived from an EMBL/GenBank/DDBJ whole genome shotgun (WGS) entry which is preliminary data.</text>
</comment>
<proteinExistence type="inferred from homology"/>
<dbReference type="OrthoDB" id="9759295at2"/>
<dbReference type="InterPro" id="IPR003688">
    <property type="entry name" value="TraG/VirD4"/>
</dbReference>
<sequence>MQAPWAARVPQTFTMVKLGGLSLLTLVGLGGLAIAARTQKPKHRDDVHGTARFATDESEARESGLLPPKDSDFWPGVYVGAWRRRNGALAYLRHPGPEHVLCLGPLRSGKGVAGVMPTLLSWPYSAIVYDEKGELHEFTSGWRGNGGGNRVLRWEPGGGDDTIAWNPLGEIRLGTDFEYRDASQIAESIADPDGEGLEGHFDPNAAALIVGVILYVGHRARGPGQVATLADVALALGDPALPPDQLYRAMVDNCYGRHQASNRQIAVEGQKQLNREPRERTAIHSTAVRMMRLLNDPIVARNTAHSDFRLLDLMNSERPITLYVVTRAADKLTLRPLVRLFLSMAMNALTSVDMKKDTDGNPVAPHRHRMLMLIDEFASLGAMPTFQDAMSKCAGYGIKCYLLAQDREQIIDAYGPHESITSHCHVKSLYAPTNLNTQKWISDLLGPSTIEVEAITESGARGSPMRNVSRTFHAVNRPLLTSEEVGRLKAPTKKGDQIVEGGQVLVLVAGRHPILAEQALYFRDPVFQARARLDAVLMPRSTSSRTGFA</sequence>
<dbReference type="Gene3D" id="3.40.50.300">
    <property type="entry name" value="P-loop containing nucleotide triphosphate hydrolases"/>
    <property type="match status" value="1"/>
</dbReference>
<accession>A0A5R9J2W2</accession>
<organism evidence="7 8">
    <name type="scientific">Lichenicoccus roseus</name>
    <dbReference type="NCBI Taxonomy" id="2683649"/>
    <lineage>
        <taxon>Bacteria</taxon>
        <taxon>Pseudomonadati</taxon>
        <taxon>Pseudomonadota</taxon>
        <taxon>Alphaproteobacteria</taxon>
        <taxon>Acetobacterales</taxon>
        <taxon>Acetobacteraceae</taxon>
        <taxon>Lichenicoccus</taxon>
    </lineage>
</organism>
<dbReference type="CDD" id="cd01127">
    <property type="entry name" value="TrwB_TraG_TraD_VirD4"/>
    <property type="match status" value="1"/>
</dbReference>
<keyword evidence="8" id="KW-1185">Reference proteome</keyword>
<comment type="similarity">
    <text evidence="2">Belongs to the VirD4/TraG family.</text>
</comment>
<keyword evidence="5" id="KW-1133">Transmembrane helix</keyword>
<dbReference type="EMBL" id="VCDI01000008">
    <property type="protein sequence ID" value="TLU71183.1"/>
    <property type="molecule type" value="Genomic_DNA"/>
</dbReference>
<dbReference type="PANTHER" id="PTHR37937">
    <property type="entry name" value="CONJUGATIVE TRANSFER: DNA TRANSPORT"/>
    <property type="match status" value="1"/>
</dbReference>
<keyword evidence="6" id="KW-0472">Membrane</keyword>
<evidence type="ECO:0000256" key="4">
    <source>
        <dbReference type="ARBA" id="ARBA00022692"/>
    </source>
</evidence>
<dbReference type="InterPro" id="IPR027417">
    <property type="entry name" value="P-loop_NTPase"/>
</dbReference>
<keyword evidence="4" id="KW-0812">Transmembrane</keyword>
<comment type="subcellular location">
    <subcellularLocation>
        <location evidence="1">Cell membrane</location>
        <topology evidence="1">Multi-pass membrane protein</topology>
    </subcellularLocation>
</comment>
<dbReference type="PANTHER" id="PTHR37937:SF1">
    <property type="entry name" value="CONJUGATIVE TRANSFER: DNA TRANSPORT"/>
    <property type="match status" value="1"/>
</dbReference>
<evidence type="ECO:0000256" key="2">
    <source>
        <dbReference type="ARBA" id="ARBA00008806"/>
    </source>
</evidence>
<dbReference type="SUPFAM" id="SSF52540">
    <property type="entry name" value="P-loop containing nucleoside triphosphate hydrolases"/>
    <property type="match status" value="1"/>
</dbReference>
<dbReference type="Proteomes" id="UP000305654">
    <property type="component" value="Unassembled WGS sequence"/>
</dbReference>
<dbReference type="AlphaFoldDB" id="A0A5R9J2W2"/>
<gene>
    <name evidence="7" type="ORF">FE263_18610</name>
</gene>
<evidence type="ECO:0008006" key="9">
    <source>
        <dbReference type="Google" id="ProtNLM"/>
    </source>
</evidence>
<dbReference type="InterPro" id="IPR051539">
    <property type="entry name" value="T4SS-coupling_protein"/>
</dbReference>
<evidence type="ECO:0000256" key="1">
    <source>
        <dbReference type="ARBA" id="ARBA00004651"/>
    </source>
</evidence>
<evidence type="ECO:0000256" key="6">
    <source>
        <dbReference type="ARBA" id="ARBA00023136"/>
    </source>
</evidence>
<evidence type="ECO:0000256" key="3">
    <source>
        <dbReference type="ARBA" id="ARBA00022475"/>
    </source>
</evidence>
<protein>
    <recommendedName>
        <fullName evidence="9">Conjugal transfer protein TraG</fullName>
    </recommendedName>
</protein>
<name>A0A5R9J2W2_9PROT</name>
<evidence type="ECO:0000256" key="5">
    <source>
        <dbReference type="ARBA" id="ARBA00022989"/>
    </source>
</evidence>
<evidence type="ECO:0000313" key="7">
    <source>
        <dbReference type="EMBL" id="TLU71183.1"/>
    </source>
</evidence>
<keyword evidence="3" id="KW-1003">Cell membrane</keyword>
<evidence type="ECO:0000313" key="8">
    <source>
        <dbReference type="Proteomes" id="UP000305654"/>
    </source>
</evidence>
<reference evidence="7 8" key="1">
    <citation type="submission" date="2019-05" db="EMBL/GenBank/DDBJ databases">
        <authorList>
            <person name="Pankratov T."/>
            <person name="Grouzdev D."/>
        </authorList>
    </citation>
    <scope>NUCLEOTIDE SEQUENCE [LARGE SCALE GENOMIC DNA]</scope>
    <source>
        <strain evidence="7 8">KEBCLARHB70R</strain>
    </source>
</reference>
<dbReference type="Pfam" id="PF02534">
    <property type="entry name" value="T4SS-DNA_transf"/>
    <property type="match status" value="1"/>
</dbReference>
<dbReference type="GO" id="GO:0005886">
    <property type="term" value="C:plasma membrane"/>
    <property type="evidence" value="ECO:0007669"/>
    <property type="project" value="UniProtKB-SubCell"/>
</dbReference>